<dbReference type="SUPFAM" id="SSF88659">
    <property type="entry name" value="Sigma3 and sigma4 domains of RNA polymerase sigma factors"/>
    <property type="match status" value="1"/>
</dbReference>
<name>A0ABT8DP42_9FLAO</name>
<evidence type="ECO:0000313" key="8">
    <source>
        <dbReference type="Proteomes" id="UP001244787"/>
    </source>
</evidence>
<organism evidence="7 8">
    <name type="scientific">Aequorivita aurantiaca</name>
    <dbReference type="NCBI Taxonomy" id="3053356"/>
    <lineage>
        <taxon>Bacteria</taxon>
        <taxon>Pseudomonadati</taxon>
        <taxon>Bacteroidota</taxon>
        <taxon>Flavobacteriia</taxon>
        <taxon>Flavobacteriales</taxon>
        <taxon>Flavobacteriaceae</taxon>
        <taxon>Aequorivita</taxon>
    </lineage>
</organism>
<dbReference type="Pfam" id="PF04542">
    <property type="entry name" value="Sigma70_r2"/>
    <property type="match status" value="1"/>
</dbReference>
<dbReference type="Gene3D" id="1.10.1740.10">
    <property type="match status" value="1"/>
</dbReference>
<dbReference type="Pfam" id="PF08281">
    <property type="entry name" value="Sigma70_r4_2"/>
    <property type="match status" value="1"/>
</dbReference>
<dbReference type="RefSeq" id="WP_290255061.1">
    <property type="nucleotide sequence ID" value="NZ_JAUGQQ010000007.1"/>
</dbReference>
<dbReference type="InterPro" id="IPR013249">
    <property type="entry name" value="RNA_pol_sigma70_r4_t2"/>
</dbReference>
<accession>A0ABT8DP42</accession>
<evidence type="ECO:0000259" key="6">
    <source>
        <dbReference type="Pfam" id="PF08281"/>
    </source>
</evidence>
<sequence length="172" mass="20458">METQKIWNRFNEEVYFFILKKVKNETATHDIFQNTFLKIHKSLHQLKDEEKVKAWVFQITRNEIANHFNKESKYIAPLEEIEENISEKKNDYCCFDKFINDLPPKYRETIELVYIQGKKQEEAAKILAISLANVKARIRRSKDILKEKFAQCCKYEFDKNGSLIGEPNCPEC</sequence>
<dbReference type="SUPFAM" id="SSF88946">
    <property type="entry name" value="Sigma2 domain of RNA polymerase sigma factors"/>
    <property type="match status" value="1"/>
</dbReference>
<dbReference type="CDD" id="cd06171">
    <property type="entry name" value="Sigma70_r4"/>
    <property type="match status" value="1"/>
</dbReference>
<evidence type="ECO:0000256" key="2">
    <source>
        <dbReference type="ARBA" id="ARBA00023015"/>
    </source>
</evidence>
<dbReference type="InterPro" id="IPR013325">
    <property type="entry name" value="RNA_pol_sigma_r2"/>
</dbReference>
<dbReference type="InterPro" id="IPR013324">
    <property type="entry name" value="RNA_pol_sigma_r3/r4-like"/>
</dbReference>
<reference evidence="7 8" key="1">
    <citation type="submission" date="2023-06" db="EMBL/GenBank/DDBJ databases">
        <authorList>
            <person name="Ye Y.-Q."/>
            <person name="Du Z.-J."/>
        </authorList>
    </citation>
    <scope>NUCLEOTIDE SEQUENCE [LARGE SCALE GENOMIC DNA]</scope>
    <source>
        <strain evidence="7 8">SDUM287046</strain>
    </source>
</reference>
<keyword evidence="4" id="KW-0804">Transcription</keyword>
<dbReference type="Proteomes" id="UP001244787">
    <property type="component" value="Unassembled WGS sequence"/>
</dbReference>
<evidence type="ECO:0000259" key="5">
    <source>
        <dbReference type="Pfam" id="PF04542"/>
    </source>
</evidence>
<dbReference type="NCBIfam" id="TIGR02937">
    <property type="entry name" value="sigma70-ECF"/>
    <property type="match status" value="1"/>
</dbReference>
<comment type="caution">
    <text evidence="7">The sequence shown here is derived from an EMBL/GenBank/DDBJ whole genome shotgun (WGS) entry which is preliminary data.</text>
</comment>
<keyword evidence="2" id="KW-0805">Transcription regulation</keyword>
<dbReference type="EMBL" id="JAUGQQ010000007">
    <property type="protein sequence ID" value="MDN3724970.1"/>
    <property type="molecule type" value="Genomic_DNA"/>
</dbReference>
<dbReference type="InterPro" id="IPR036388">
    <property type="entry name" value="WH-like_DNA-bd_sf"/>
</dbReference>
<feature type="domain" description="RNA polymerase sigma factor 70 region 4 type 2" evidence="6">
    <location>
        <begin position="95"/>
        <end position="142"/>
    </location>
</feature>
<evidence type="ECO:0000313" key="7">
    <source>
        <dbReference type="EMBL" id="MDN3724970.1"/>
    </source>
</evidence>
<keyword evidence="3" id="KW-0731">Sigma factor</keyword>
<proteinExistence type="inferred from homology"/>
<dbReference type="PANTHER" id="PTHR43133">
    <property type="entry name" value="RNA POLYMERASE ECF-TYPE SIGMA FACTO"/>
    <property type="match status" value="1"/>
</dbReference>
<comment type="similarity">
    <text evidence="1">Belongs to the sigma-70 factor family. ECF subfamily.</text>
</comment>
<dbReference type="PANTHER" id="PTHR43133:SF62">
    <property type="entry name" value="RNA POLYMERASE SIGMA FACTOR SIGZ"/>
    <property type="match status" value="1"/>
</dbReference>
<dbReference type="Gene3D" id="1.10.10.10">
    <property type="entry name" value="Winged helix-like DNA-binding domain superfamily/Winged helix DNA-binding domain"/>
    <property type="match status" value="1"/>
</dbReference>
<dbReference type="InterPro" id="IPR039425">
    <property type="entry name" value="RNA_pol_sigma-70-like"/>
</dbReference>
<evidence type="ECO:0000256" key="4">
    <source>
        <dbReference type="ARBA" id="ARBA00023163"/>
    </source>
</evidence>
<dbReference type="InterPro" id="IPR014284">
    <property type="entry name" value="RNA_pol_sigma-70_dom"/>
</dbReference>
<gene>
    <name evidence="7" type="ORF">QRD02_11290</name>
</gene>
<dbReference type="InterPro" id="IPR007627">
    <property type="entry name" value="RNA_pol_sigma70_r2"/>
</dbReference>
<keyword evidence="8" id="KW-1185">Reference proteome</keyword>
<evidence type="ECO:0000256" key="3">
    <source>
        <dbReference type="ARBA" id="ARBA00023082"/>
    </source>
</evidence>
<evidence type="ECO:0000256" key="1">
    <source>
        <dbReference type="ARBA" id="ARBA00010641"/>
    </source>
</evidence>
<protein>
    <submittedName>
        <fullName evidence="7">Sigma-70 family RNA polymerase sigma factor</fullName>
    </submittedName>
</protein>
<feature type="domain" description="RNA polymerase sigma-70 region 2" evidence="5">
    <location>
        <begin position="11"/>
        <end position="72"/>
    </location>
</feature>